<feature type="transmembrane region" description="Helical" evidence="8">
    <location>
        <begin position="901"/>
        <end position="924"/>
    </location>
</feature>
<dbReference type="STRING" id="394096.DB31_0841"/>
<evidence type="ECO:0000313" key="9">
    <source>
        <dbReference type="EMBL" id="KFE66368.1"/>
    </source>
</evidence>
<dbReference type="Gene3D" id="3.30.70.1430">
    <property type="entry name" value="Multidrug efflux transporter AcrB pore domain"/>
    <property type="match status" value="2"/>
</dbReference>
<comment type="caution">
    <text evidence="9">The sequence shown here is derived from an EMBL/GenBank/DDBJ whole genome shotgun (WGS) entry which is preliminary data.</text>
</comment>
<sequence length="1034" mass="111017">MDPIKTFIRQPIFTAMLVLALVVFGLFAYPKIGVDQFPDVDFPVVTVTTIMPGADPETVENNVSDPLEEALNTLSGVETLRSINVESVSQIVVQFSLNRNVDVAAQDVRDRVQATLSKLPTEAETPVVEKFDIGAAPILTLSLSGPLPIQEITRLAKDVVKPALQRKQGVGGIDLVGSQEREIQIIVEPGLLRTYGVSISDVTQALRAQSVDIPGGRTSEPGAERVVKLQGEARSVDALRNLIIASPAGAPVRIRDVANVVDGPEEARSGASFNGERAVALVVRKQSGANTVQVAHDVMDSLGDITKLLPKGAKVATVTDGSRFIRSSIHAVQEDMIIGGILAVVIVLLFLRNWRSTLVSAVALPTSVIGTFAVMQALNFTFNVVTMLALTLSIGLLIDDAIVVIENIIRHVEEGANPFKAAYEGTKEIALAVLAVTLSIVAVFIPVAFMDGMMGKFFYQFGVTVAVAVGISYFVSMTLTPMLSSRLLKHHGEPGAVSRGIEKVLTATENVYRRSLRWMLDHRAITMGAAVGVLFLTLFLARFINFTFIPAQDMSMTKVTVEMPIGTPLERTQQEIASVRGQIEKLPGVMSVYTAAGGGVQEEVHKGELMVNLVPISDRTYGQQDFKQFLRQNLVRSAGVLVNAQDYAAVSGGGARSQPVQFNIRGDNWKEVIAAAEKVKAAMKQQPGFVDVDLTYRSGKPQLSVDIDRERAASVGVPAAMLGTTLRSFLGGDAITQYREGGDTYDVKVKLPPEVLADPDQVGALTVRSPMGQLVELRNVADIRPDEGPSQIDRQAQKRQITVLAELRNYSLGEAIGFLNTYAQKELPPTVITDFEGQGKELAKAGLAFLMALLLGIILVYMILAAQFGSLLDPITIMMSLPFAIIGALGGLLISGQYMSMFAMIGIIMLMGLVTKNGILLVDFTNQLKEQGKSTREALLEAGPIRLRPILMTTIAMIAGMVPVALARGDGAETRVPMAVAIIGGLITSTVLTLGVVPVFYSLVDGLRRRVTKARPAPSLDAHADLHPPKADAA</sequence>
<evidence type="ECO:0000256" key="8">
    <source>
        <dbReference type="SAM" id="Phobius"/>
    </source>
</evidence>
<feature type="transmembrane region" description="Helical" evidence="8">
    <location>
        <begin position="945"/>
        <end position="966"/>
    </location>
</feature>
<gene>
    <name evidence="9" type="ORF">DB31_0841</name>
</gene>
<organism evidence="9 10">
    <name type="scientific">Hyalangium minutum</name>
    <dbReference type="NCBI Taxonomy" id="394096"/>
    <lineage>
        <taxon>Bacteria</taxon>
        <taxon>Pseudomonadati</taxon>
        <taxon>Myxococcota</taxon>
        <taxon>Myxococcia</taxon>
        <taxon>Myxococcales</taxon>
        <taxon>Cystobacterineae</taxon>
        <taxon>Archangiaceae</taxon>
        <taxon>Hyalangium</taxon>
    </lineage>
</organism>
<dbReference type="Pfam" id="PF00873">
    <property type="entry name" value="ACR_tran"/>
    <property type="match status" value="1"/>
</dbReference>
<dbReference type="Proteomes" id="UP000028725">
    <property type="component" value="Unassembled WGS sequence"/>
</dbReference>
<evidence type="ECO:0000256" key="2">
    <source>
        <dbReference type="ARBA" id="ARBA00022448"/>
    </source>
</evidence>
<keyword evidence="4" id="KW-0997">Cell inner membrane</keyword>
<evidence type="ECO:0000256" key="6">
    <source>
        <dbReference type="ARBA" id="ARBA00022989"/>
    </source>
</evidence>
<evidence type="ECO:0000256" key="4">
    <source>
        <dbReference type="ARBA" id="ARBA00022519"/>
    </source>
</evidence>
<dbReference type="GO" id="GO:0042910">
    <property type="term" value="F:xenobiotic transmembrane transporter activity"/>
    <property type="evidence" value="ECO:0007669"/>
    <property type="project" value="TreeGrafter"/>
</dbReference>
<dbReference type="SUPFAM" id="SSF82866">
    <property type="entry name" value="Multidrug efflux transporter AcrB transmembrane domain"/>
    <property type="match status" value="2"/>
</dbReference>
<evidence type="ECO:0000256" key="1">
    <source>
        <dbReference type="ARBA" id="ARBA00004429"/>
    </source>
</evidence>
<dbReference type="AlphaFoldDB" id="A0A085WFA5"/>
<keyword evidence="2" id="KW-0813">Transport</keyword>
<dbReference type="Gene3D" id="1.20.1640.10">
    <property type="entry name" value="Multidrug efflux transporter AcrB transmembrane domain"/>
    <property type="match status" value="2"/>
</dbReference>
<feature type="transmembrane region" description="Helical" evidence="8">
    <location>
        <begin position="12"/>
        <end position="29"/>
    </location>
</feature>
<dbReference type="SUPFAM" id="SSF82693">
    <property type="entry name" value="Multidrug efflux transporter AcrB pore domain, PN1, PN2, PC1 and PC2 subdomains"/>
    <property type="match status" value="3"/>
</dbReference>
<dbReference type="FunFam" id="1.20.1640.10:FF:000001">
    <property type="entry name" value="Efflux pump membrane transporter"/>
    <property type="match status" value="1"/>
</dbReference>
<proteinExistence type="predicted"/>
<dbReference type="PATRIC" id="fig|394096.3.peg.5188"/>
<dbReference type="Gene3D" id="3.30.2090.10">
    <property type="entry name" value="Multidrug efflux transporter AcrB TolC docking domain, DN and DC subdomains"/>
    <property type="match status" value="2"/>
</dbReference>
<keyword evidence="5 8" id="KW-0812">Transmembrane</keyword>
<feature type="transmembrane region" description="Helical" evidence="8">
    <location>
        <begin position="845"/>
        <end position="864"/>
    </location>
</feature>
<dbReference type="Gene3D" id="3.30.70.1320">
    <property type="entry name" value="Multidrug efflux transporter AcrB pore domain like"/>
    <property type="match status" value="1"/>
</dbReference>
<dbReference type="InterPro" id="IPR027463">
    <property type="entry name" value="AcrB_DN_DC_subdom"/>
</dbReference>
<evidence type="ECO:0000313" key="10">
    <source>
        <dbReference type="Proteomes" id="UP000028725"/>
    </source>
</evidence>
<feature type="transmembrane region" description="Helical" evidence="8">
    <location>
        <begin position="978"/>
        <end position="1004"/>
    </location>
</feature>
<feature type="transmembrane region" description="Helical" evidence="8">
    <location>
        <begin position="429"/>
        <end position="451"/>
    </location>
</feature>
<keyword evidence="6 8" id="KW-1133">Transmembrane helix</keyword>
<dbReference type="SUPFAM" id="SSF82714">
    <property type="entry name" value="Multidrug efflux transporter AcrB TolC docking domain, DN and DC subdomains"/>
    <property type="match status" value="2"/>
</dbReference>
<dbReference type="EMBL" id="JMCB01000010">
    <property type="protein sequence ID" value="KFE66368.1"/>
    <property type="molecule type" value="Genomic_DNA"/>
</dbReference>
<keyword evidence="3" id="KW-1003">Cell membrane</keyword>
<dbReference type="Gene3D" id="3.30.70.1440">
    <property type="entry name" value="Multidrug efflux transporter AcrB pore domain"/>
    <property type="match status" value="1"/>
</dbReference>
<evidence type="ECO:0000256" key="5">
    <source>
        <dbReference type="ARBA" id="ARBA00022692"/>
    </source>
</evidence>
<feature type="transmembrane region" description="Helical" evidence="8">
    <location>
        <begin position="358"/>
        <end position="378"/>
    </location>
</feature>
<evidence type="ECO:0000256" key="3">
    <source>
        <dbReference type="ARBA" id="ARBA00022475"/>
    </source>
</evidence>
<dbReference type="PANTHER" id="PTHR32063">
    <property type="match status" value="1"/>
</dbReference>
<name>A0A085WFA5_9BACT</name>
<accession>A0A085WFA5</accession>
<reference evidence="9 10" key="1">
    <citation type="submission" date="2014-04" db="EMBL/GenBank/DDBJ databases">
        <title>Genome assembly of Hyalangium minutum DSM 14724.</title>
        <authorList>
            <person name="Sharma G."/>
            <person name="Subramanian S."/>
        </authorList>
    </citation>
    <scope>NUCLEOTIDE SEQUENCE [LARGE SCALE GENOMIC DNA]</scope>
    <source>
        <strain evidence="9 10">DSM 14724</strain>
    </source>
</reference>
<feature type="transmembrane region" description="Helical" evidence="8">
    <location>
        <begin position="524"/>
        <end position="544"/>
    </location>
</feature>
<dbReference type="InterPro" id="IPR001036">
    <property type="entry name" value="Acrflvin-R"/>
</dbReference>
<keyword evidence="7 8" id="KW-0472">Membrane</keyword>
<dbReference type="RefSeq" id="WP_044192184.1">
    <property type="nucleotide sequence ID" value="NZ_JMCB01000010.1"/>
</dbReference>
<feature type="transmembrane region" description="Helical" evidence="8">
    <location>
        <begin position="457"/>
        <end position="479"/>
    </location>
</feature>
<keyword evidence="10" id="KW-1185">Reference proteome</keyword>
<feature type="transmembrane region" description="Helical" evidence="8">
    <location>
        <begin position="336"/>
        <end position="351"/>
    </location>
</feature>
<dbReference type="GO" id="GO:0005886">
    <property type="term" value="C:plasma membrane"/>
    <property type="evidence" value="ECO:0007669"/>
    <property type="project" value="UniProtKB-SubCell"/>
</dbReference>
<comment type="subcellular location">
    <subcellularLocation>
        <location evidence="1">Cell inner membrane</location>
        <topology evidence="1">Multi-pass membrane protein</topology>
    </subcellularLocation>
</comment>
<protein>
    <submittedName>
        <fullName evidence="9">Cobalt-zinc-cadmium resistance protein CzcA</fullName>
    </submittedName>
</protein>
<evidence type="ECO:0000256" key="7">
    <source>
        <dbReference type="ARBA" id="ARBA00023136"/>
    </source>
</evidence>
<dbReference type="PRINTS" id="PR00702">
    <property type="entry name" value="ACRIFLAVINRP"/>
</dbReference>
<dbReference type="PANTHER" id="PTHR32063:SF0">
    <property type="entry name" value="SWARMING MOTILITY PROTEIN SWRC"/>
    <property type="match status" value="1"/>
</dbReference>
<dbReference type="OrthoDB" id="9807612at2"/>
<feature type="transmembrane region" description="Helical" evidence="8">
    <location>
        <begin position="876"/>
        <end position="895"/>
    </location>
</feature>